<reference evidence="2 3" key="1">
    <citation type="submission" date="2020-05" db="EMBL/GenBank/DDBJ databases">
        <title>Draft genome of Flavobacterium sp. IMCC34852.</title>
        <authorList>
            <person name="Song J."/>
            <person name="Cho J.-C."/>
        </authorList>
    </citation>
    <scope>NUCLEOTIDE SEQUENCE [LARGE SCALE GENOMIC DNA]</scope>
    <source>
        <strain evidence="2 3">IMCC34852</strain>
    </source>
</reference>
<proteinExistence type="predicted"/>
<evidence type="ECO:0000313" key="3">
    <source>
        <dbReference type="Proteomes" id="UP000536509"/>
    </source>
</evidence>
<dbReference type="RefSeq" id="WP_171221127.1">
    <property type="nucleotide sequence ID" value="NZ_CP121446.1"/>
</dbReference>
<feature type="domain" description="HNH nuclease" evidence="1">
    <location>
        <begin position="222"/>
        <end position="263"/>
    </location>
</feature>
<sequence>MIWLELRANNTIFDKGWNFKESVWAPTKKADGANWPFWNLVNDVTKGDLIFHIKENNGIKYFVGYSIAATDGYLTKFTSSKNHIWSYTDEFYKVDLSDFEELNPIIPLNDFFTNYNQELRNYFLENKKLSKAQKKRLFYVIQRDKLQCLNGAYFSEFDSFLASKISDELLEVRKTIKNTAKTDVVVKELEQRIGHQEFSENVKSNFNYKCCYPGCNVEGKGFLISGHITRWADNKDLRGNTDNGLCLCLMHDKAFEKGFFTLDNNYKVILIRNKFENKKWLLDYLEQGENIEIKTRQINPSLEALKNHWIRIGNKT</sequence>
<name>A0A7Y3R6N5_9FLAO</name>
<gene>
    <name evidence="2" type="ORF">HKT18_01735</name>
</gene>
<evidence type="ECO:0000259" key="1">
    <source>
        <dbReference type="Pfam" id="PF13391"/>
    </source>
</evidence>
<evidence type="ECO:0000313" key="2">
    <source>
        <dbReference type="EMBL" id="NNT70925.1"/>
    </source>
</evidence>
<dbReference type="InterPro" id="IPR003615">
    <property type="entry name" value="HNH_nuc"/>
</dbReference>
<organism evidence="2 3">
    <name type="scientific">Flavobacterium rivulicola</name>
    <dbReference type="NCBI Taxonomy" id="2732161"/>
    <lineage>
        <taxon>Bacteria</taxon>
        <taxon>Pseudomonadati</taxon>
        <taxon>Bacteroidota</taxon>
        <taxon>Flavobacteriia</taxon>
        <taxon>Flavobacteriales</taxon>
        <taxon>Flavobacteriaceae</taxon>
        <taxon>Flavobacterium</taxon>
    </lineage>
</organism>
<dbReference type="Pfam" id="PF13391">
    <property type="entry name" value="HNH_2"/>
    <property type="match status" value="1"/>
</dbReference>
<protein>
    <recommendedName>
        <fullName evidence="1">HNH nuclease domain-containing protein</fullName>
    </recommendedName>
</protein>
<comment type="caution">
    <text evidence="2">The sequence shown here is derived from an EMBL/GenBank/DDBJ whole genome shotgun (WGS) entry which is preliminary data.</text>
</comment>
<keyword evidence="3" id="KW-1185">Reference proteome</keyword>
<dbReference type="Proteomes" id="UP000536509">
    <property type="component" value="Unassembled WGS sequence"/>
</dbReference>
<dbReference type="EMBL" id="JABEVX010000001">
    <property type="protein sequence ID" value="NNT70925.1"/>
    <property type="molecule type" value="Genomic_DNA"/>
</dbReference>
<dbReference type="AlphaFoldDB" id="A0A7Y3R6N5"/>
<accession>A0A7Y3R6N5</accession>